<accession>A0ABM7VEV5</accession>
<name>A0ABM7VEV5_9BACT</name>
<feature type="transmembrane region" description="Helical" evidence="6">
    <location>
        <begin position="17"/>
        <end position="33"/>
    </location>
</feature>
<reference evidence="7 8" key="1">
    <citation type="submission" date="2021-12" db="EMBL/GenBank/DDBJ databases">
        <title>Genome sequencing of bacteria with rrn-lacking chromosome and rrn-plasmid.</title>
        <authorList>
            <person name="Anda M."/>
            <person name="Iwasaki W."/>
        </authorList>
    </citation>
    <scope>NUCLEOTIDE SEQUENCE [LARGE SCALE GENOMIC DNA]</scope>
    <source>
        <strain evidence="7 8">NBRC 101262</strain>
    </source>
</reference>
<keyword evidence="5 6" id="KW-0472">Membrane</keyword>
<evidence type="ECO:0000313" key="7">
    <source>
        <dbReference type="EMBL" id="BDC99391.1"/>
    </source>
</evidence>
<feature type="transmembrane region" description="Helical" evidence="6">
    <location>
        <begin position="169"/>
        <end position="191"/>
    </location>
</feature>
<keyword evidence="4 6" id="KW-1133">Transmembrane helix</keyword>
<keyword evidence="3 6" id="KW-0812">Transmembrane</keyword>
<sequence length="353" mass="40003">MEISNKKAFSTLNPNKIWIPVLIGLAISVWLFLSDDHVSVENLQVLLQPLSVFSLVLAVIVILFRDAGYIYRIRTLTGKSLSWTSSFYVIILWEFSSAVTPSVVGGSAVAVFILMKEGLSFGRALAYVMLTAILDNLFFVVFAPLVIVLAHGSIFDGITTDALGKSLPVIFWTSYSLIAIYTLVMSFALLVHPRGFKWLLLKITSWGFLRRYRARANKQGDEMILGAKELIGKPATYWFKVVLATVFVWVARYLMLNAVMGGYVLLSIKEHLFIFGRQLIMWIVMLISPTPGSSGTAEYFYGLFFQHFLGEFTFGTSLLWRLLAYYPYLFLGAVFLPRWIQKVFFDRKKGNQK</sequence>
<protein>
    <recommendedName>
        <fullName evidence="9">Flippase-like domain-containing protein</fullName>
    </recommendedName>
</protein>
<evidence type="ECO:0000256" key="2">
    <source>
        <dbReference type="ARBA" id="ARBA00022475"/>
    </source>
</evidence>
<dbReference type="Pfam" id="PF03706">
    <property type="entry name" value="LPG_synthase_TM"/>
    <property type="match status" value="1"/>
</dbReference>
<feature type="transmembrane region" description="Helical" evidence="6">
    <location>
        <begin position="85"/>
        <end position="113"/>
    </location>
</feature>
<evidence type="ECO:0000256" key="4">
    <source>
        <dbReference type="ARBA" id="ARBA00022989"/>
    </source>
</evidence>
<keyword evidence="8" id="KW-1185">Reference proteome</keyword>
<evidence type="ECO:0000313" key="8">
    <source>
        <dbReference type="Proteomes" id="UP001354989"/>
    </source>
</evidence>
<evidence type="ECO:0000256" key="3">
    <source>
        <dbReference type="ARBA" id="ARBA00022692"/>
    </source>
</evidence>
<evidence type="ECO:0000256" key="6">
    <source>
        <dbReference type="SAM" id="Phobius"/>
    </source>
</evidence>
<dbReference type="NCBIfam" id="TIGR00374">
    <property type="entry name" value="flippase-like domain"/>
    <property type="match status" value="1"/>
</dbReference>
<comment type="subcellular location">
    <subcellularLocation>
        <location evidence="1">Cell membrane</location>
        <topology evidence="1">Multi-pass membrane protein</topology>
    </subcellularLocation>
</comment>
<feature type="transmembrane region" description="Helical" evidence="6">
    <location>
        <begin position="326"/>
        <end position="345"/>
    </location>
</feature>
<organism evidence="7 8">
    <name type="scientific">Persicobacter psychrovividus</name>
    <dbReference type="NCBI Taxonomy" id="387638"/>
    <lineage>
        <taxon>Bacteria</taxon>
        <taxon>Pseudomonadati</taxon>
        <taxon>Bacteroidota</taxon>
        <taxon>Cytophagia</taxon>
        <taxon>Cytophagales</taxon>
        <taxon>Persicobacteraceae</taxon>
        <taxon>Persicobacter</taxon>
    </lineage>
</organism>
<evidence type="ECO:0008006" key="9">
    <source>
        <dbReference type="Google" id="ProtNLM"/>
    </source>
</evidence>
<dbReference type="RefSeq" id="WP_338396765.1">
    <property type="nucleotide sequence ID" value="NZ_AP025292.1"/>
</dbReference>
<evidence type="ECO:0000256" key="5">
    <source>
        <dbReference type="ARBA" id="ARBA00023136"/>
    </source>
</evidence>
<dbReference type="Proteomes" id="UP001354989">
    <property type="component" value="Chromosome"/>
</dbReference>
<feature type="transmembrane region" description="Helical" evidence="6">
    <location>
        <begin position="125"/>
        <end position="149"/>
    </location>
</feature>
<dbReference type="PANTHER" id="PTHR37693:SF1">
    <property type="entry name" value="INTEGRAL MEMBRANE PROTEIN"/>
    <property type="match status" value="1"/>
</dbReference>
<proteinExistence type="predicted"/>
<evidence type="ECO:0000256" key="1">
    <source>
        <dbReference type="ARBA" id="ARBA00004651"/>
    </source>
</evidence>
<dbReference type="EMBL" id="AP025292">
    <property type="protein sequence ID" value="BDC99391.1"/>
    <property type="molecule type" value="Genomic_DNA"/>
</dbReference>
<gene>
    <name evidence="7" type="ORF">PEPS_16720</name>
</gene>
<keyword evidence="2" id="KW-1003">Cell membrane</keyword>
<dbReference type="PANTHER" id="PTHR37693">
    <property type="entry name" value="PHOSPHATIDYLGLYCEROL LYSYLTRANSFERASE"/>
    <property type="match status" value="1"/>
</dbReference>
<feature type="transmembrane region" description="Helical" evidence="6">
    <location>
        <begin position="45"/>
        <end position="65"/>
    </location>
</feature>
<dbReference type="InterPro" id="IPR022791">
    <property type="entry name" value="L-PG_synthase/AglD"/>
</dbReference>